<protein>
    <submittedName>
        <fullName evidence="2">Uncharacterized protein</fullName>
    </submittedName>
</protein>
<gene>
    <name evidence="2" type="ORF">SKAU_G00007010</name>
</gene>
<evidence type="ECO:0000313" key="3">
    <source>
        <dbReference type="Proteomes" id="UP001152622"/>
    </source>
</evidence>
<proteinExistence type="predicted"/>
<dbReference type="Proteomes" id="UP001152622">
    <property type="component" value="Chromosome 1"/>
</dbReference>
<name>A0A9Q1GAF2_SYNKA</name>
<dbReference type="EMBL" id="JAINUF010000001">
    <property type="protein sequence ID" value="KAJ8379923.1"/>
    <property type="molecule type" value="Genomic_DNA"/>
</dbReference>
<feature type="compositionally biased region" description="Basic and acidic residues" evidence="1">
    <location>
        <begin position="1"/>
        <end position="10"/>
    </location>
</feature>
<dbReference type="AlphaFoldDB" id="A0A9Q1GAF2"/>
<accession>A0A9Q1GAF2</accession>
<keyword evidence="3" id="KW-1185">Reference proteome</keyword>
<sequence length="107" mass="11390">MFGWHPRPEHGAVPSPRGGDSQSAAPIVWGKATFLAGPERSTGGGGRIRKRPHDCDKVLLARRAHHDNLAEGERAAGDPSAFFRGDNGERRGCLNPCDIPVVTGSNP</sequence>
<comment type="caution">
    <text evidence="2">The sequence shown here is derived from an EMBL/GenBank/DDBJ whole genome shotgun (WGS) entry which is preliminary data.</text>
</comment>
<organism evidence="2 3">
    <name type="scientific">Synaphobranchus kaupii</name>
    <name type="common">Kaup's arrowtooth eel</name>
    <dbReference type="NCBI Taxonomy" id="118154"/>
    <lineage>
        <taxon>Eukaryota</taxon>
        <taxon>Metazoa</taxon>
        <taxon>Chordata</taxon>
        <taxon>Craniata</taxon>
        <taxon>Vertebrata</taxon>
        <taxon>Euteleostomi</taxon>
        <taxon>Actinopterygii</taxon>
        <taxon>Neopterygii</taxon>
        <taxon>Teleostei</taxon>
        <taxon>Anguilliformes</taxon>
        <taxon>Synaphobranchidae</taxon>
        <taxon>Synaphobranchus</taxon>
    </lineage>
</organism>
<evidence type="ECO:0000256" key="1">
    <source>
        <dbReference type="SAM" id="MobiDB-lite"/>
    </source>
</evidence>
<feature type="region of interest" description="Disordered" evidence="1">
    <location>
        <begin position="1"/>
        <end position="26"/>
    </location>
</feature>
<evidence type="ECO:0000313" key="2">
    <source>
        <dbReference type="EMBL" id="KAJ8379923.1"/>
    </source>
</evidence>
<reference evidence="2" key="1">
    <citation type="journal article" date="2023" name="Science">
        <title>Genome structures resolve the early diversification of teleost fishes.</title>
        <authorList>
            <person name="Parey E."/>
            <person name="Louis A."/>
            <person name="Montfort J."/>
            <person name="Bouchez O."/>
            <person name="Roques C."/>
            <person name="Iampietro C."/>
            <person name="Lluch J."/>
            <person name="Castinel A."/>
            <person name="Donnadieu C."/>
            <person name="Desvignes T."/>
            <person name="Floi Bucao C."/>
            <person name="Jouanno E."/>
            <person name="Wen M."/>
            <person name="Mejri S."/>
            <person name="Dirks R."/>
            <person name="Jansen H."/>
            <person name="Henkel C."/>
            <person name="Chen W.J."/>
            <person name="Zahm M."/>
            <person name="Cabau C."/>
            <person name="Klopp C."/>
            <person name="Thompson A.W."/>
            <person name="Robinson-Rechavi M."/>
            <person name="Braasch I."/>
            <person name="Lecointre G."/>
            <person name="Bobe J."/>
            <person name="Postlethwait J.H."/>
            <person name="Berthelot C."/>
            <person name="Roest Crollius H."/>
            <person name="Guiguen Y."/>
        </authorList>
    </citation>
    <scope>NUCLEOTIDE SEQUENCE</scope>
    <source>
        <strain evidence="2">WJC10195</strain>
    </source>
</reference>